<dbReference type="STRING" id="329046.A0A1Y2B0M7"/>
<organism evidence="2 3">
    <name type="scientific">Rhizoclosmatium globosum</name>
    <dbReference type="NCBI Taxonomy" id="329046"/>
    <lineage>
        <taxon>Eukaryota</taxon>
        <taxon>Fungi</taxon>
        <taxon>Fungi incertae sedis</taxon>
        <taxon>Chytridiomycota</taxon>
        <taxon>Chytridiomycota incertae sedis</taxon>
        <taxon>Chytridiomycetes</taxon>
        <taxon>Chytridiales</taxon>
        <taxon>Chytriomycetaceae</taxon>
        <taxon>Rhizoclosmatium</taxon>
    </lineage>
</organism>
<feature type="transmembrane region" description="Helical" evidence="1">
    <location>
        <begin position="139"/>
        <end position="161"/>
    </location>
</feature>
<dbReference type="AlphaFoldDB" id="A0A1Y2B0M7"/>
<accession>A0A1Y2B0M7</accession>
<protein>
    <submittedName>
        <fullName evidence="2">Uncharacterized protein</fullName>
    </submittedName>
</protein>
<dbReference type="OrthoDB" id="20273at2759"/>
<sequence>MASIPYHRQTMQSADIEAVKNVQCIQGPSAGVIAKPMIHGTSQVQHQNPDLDDVQATLCQSGNPANDIKQEPGIGLGADQQLSSSNSHQLSDSFILSKEIRPRYDIFERFCDGKPVTILHPSPRLYHICGCFSTRKQCIAIISSIVLSCLVLVGVALFFLIPRIPSVLISDPFISNATDVVQYTVSGSLDNATIANPFTIQVNLFMNISVVSENYYPVPINDMFFTGQMIGANDATVIPNCYLNGRAGGISFPPRSNYTFTMPIELIFTVTSFANQSSSVDQAILMLKTRCGRRRSNLFVNYEAVIDLPALSWTGYKPKANGLKK</sequence>
<name>A0A1Y2B0M7_9FUNG</name>
<keyword evidence="1" id="KW-1133">Transmembrane helix</keyword>
<keyword evidence="1" id="KW-0812">Transmembrane</keyword>
<dbReference type="Proteomes" id="UP000193642">
    <property type="component" value="Unassembled WGS sequence"/>
</dbReference>
<evidence type="ECO:0000256" key="1">
    <source>
        <dbReference type="SAM" id="Phobius"/>
    </source>
</evidence>
<evidence type="ECO:0000313" key="3">
    <source>
        <dbReference type="Proteomes" id="UP000193642"/>
    </source>
</evidence>
<proteinExistence type="predicted"/>
<keyword evidence="3" id="KW-1185">Reference proteome</keyword>
<comment type="caution">
    <text evidence="2">The sequence shown here is derived from an EMBL/GenBank/DDBJ whole genome shotgun (WGS) entry which is preliminary data.</text>
</comment>
<keyword evidence="1" id="KW-0472">Membrane</keyword>
<reference evidence="2 3" key="1">
    <citation type="submission" date="2016-07" db="EMBL/GenBank/DDBJ databases">
        <title>Pervasive Adenine N6-methylation of Active Genes in Fungi.</title>
        <authorList>
            <consortium name="DOE Joint Genome Institute"/>
            <person name="Mondo S.J."/>
            <person name="Dannebaum R.O."/>
            <person name="Kuo R.C."/>
            <person name="Labutti K."/>
            <person name="Haridas S."/>
            <person name="Kuo A."/>
            <person name="Salamov A."/>
            <person name="Ahrendt S.R."/>
            <person name="Lipzen A."/>
            <person name="Sullivan W."/>
            <person name="Andreopoulos W.B."/>
            <person name="Clum A."/>
            <person name="Lindquist E."/>
            <person name="Daum C."/>
            <person name="Ramamoorthy G.K."/>
            <person name="Gryganskyi A."/>
            <person name="Culley D."/>
            <person name="Magnuson J.K."/>
            <person name="James T.Y."/>
            <person name="O'Malley M.A."/>
            <person name="Stajich J.E."/>
            <person name="Spatafora J.W."/>
            <person name="Visel A."/>
            <person name="Grigoriev I.V."/>
        </authorList>
    </citation>
    <scope>NUCLEOTIDE SEQUENCE [LARGE SCALE GENOMIC DNA]</scope>
    <source>
        <strain evidence="2 3">JEL800</strain>
    </source>
</reference>
<evidence type="ECO:0000313" key="2">
    <source>
        <dbReference type="EMBL" id="ORY28371.1"/>
    </source>
</evidence>
<gene>
    <name evidence="2" type="ORF">BCR33DRAFT_858057</name>
</gene>
<dbReference type="EMBL" id="MCGO01000095">
    <property type="protein sequence ID" value="ORY28371.1"/>
    <property type="molecule type" value="Genomic_DNA"/>
</dbReference>